<dbReference type="InterPro" id="IPR050469">
    <property type="entry name" value="Diguanylate_Cyclase"/>
</dbReference>
<keyword evidence="7" id="KW-1185">Reference proteome</keyword>
<dbReference type="Gene3D" id="3.30.70.270">
    <property type="match status" value="1"/>
</dbReference>
<keyword evidence="4" id="KW-0812">Transmembrane</keyword>
<evidence type="ECO:0000256" key="2">
    <source>
        <dbReference type="ARBA" id="ARBA00012528"/>
    </source>
</evidence>
<feature type="transmembrane region" description="Helical" evidence="4">
    <location>
        <begin position="49"/>
        <end position="65"/>
    </location>
</feature>
<feature type="transmembrane region" description="Helical" evidence="4">
    <location>
        <begin position="86"/>
        <end position="109"/>
    </location>
</feature>
<name>A0A6C0U2L2_9GAMM</name>
<feature type="transmembrane region" description="Helical" evidence="4">
    <location>
        <begin position="115"/>
        <end position="134"/>
    </location>
</feature>
<dbReference type="NCBIfam" id="TIGR00254">
    <property type="entry name" value="GGDEF"/>
    <property type="match status" value="1"/>
</dbReference>
<reference evidence="6 7" key="1">
    <citation type="submission" date="2020-02" db="EMBL/GenBank/DDBJ databases">
        <title>Genome sequencing for Kineobactrum sp. M2.</title>
        <authorList>
            <person name="Park S.-J."/>
        </authorList>
    </citation>
    <scope>NUCLEOTIDE SEQUENCE [LARGE SCALE GENOMIC DNA]</scope>
    <source>
        <strain evidence="6 7">M2</strain>
    </source>
</reference>
<dbReference type="InterPro" id="IPR000160">
    <property type="entry name" value="GGDEF_dom"/>
</dbReference>
<evidence type="ECO:0000256" key="3">
    <source>
        <dbReference type="ARBA" id="ARBA00034247"/>
    </source>
</evidence>
<sequence>MIYQRHIPPEELFAAQLEMLMQNGRIATIAANLLGVLATVALFWQFMPLMWLLLWAGGVMVLLLVRSRYMSNALLEQRFRTHPRRVYWGLLLGSVVTGLVWSSAFIAAAPQTPASVHYVFLLLIFLVTILSMGVTLALREYFLAQLFAALWPIAWWCMVHYWDQPYNLLIGWVTLGICALLLLVSNRVYLSIRNLIAVTWEREAMARDLGNLTVSLRDRNRQLRDARRQLTDLANVDELTGLGNRRLVNRVLQEEVNRSRRSGTELAIIMLDVDYFKSYNDNQGHLAGDRVLQQLADVMQRAVNRAGEVAARYGGEEFILILPGLDQDAALDIAGRLRELVELARIPHGDSPVSPYITVSQGIATMQSGSQSLPSDLVRRADQALYRAKAAGRNAIAVTSQ</sequence>
<evidence type="ECO:0000313" key="6">
    <source>
        <dbReference type="EMBL" id="QIB66168.1"/>
    </source>
</evidence>
<protein>
    <recommendedName>
        <fullName evidence="2">diguanylate cyclase</fullName>
        <ecNumber evidence="2">2.7.7.65</ecNumber>
    </recommendedName>
</protein>
<keyword evidence="4" id="KW-0472">Membrane</keyword>
<dbReference type="PANTHER" id="PTHR45138">
    <property type="entry name" value="REGULATORY COMPONENTS OF SENSORY TRANSDUCTION SYSTEM"/>
    <property type="match status" value="1"/>
</dbReference>
<evidence type="ECO:0000256" key="4">
    <source>
        <dbReference type="SAM" id="Phobius"/>
    </source>
</evidence>
<dbReference type="GO" id="GO:0005886">
    <property type="term" value="C:plasma membrane"/>
    <property type="evidence" value="ECO:0007669"/>
    <property type="project" value="TreeGrafter"/>
</dbReference>
<dbReference type="InterPro" id="IPR043128">
    <property type="entry name" value="Rev_trsase/Diguanyl_cyclase"/>
</dbReference>
<feature type="transmembrane region" description="Helical" evidence="4">
    <location>
        <begin position="26"/>
        <end position="43"/>
    </location>
</feature>
<dbReference type="GO" id="GO:0043709">
    <property type="term" value="P:cell adhesion involved in single-species biofilm formation"/>
    <property type="evidence" value="ECO:0007669"/>
    <property type="project" value="TreeGrafter"/>
</dbReference>
<comment type="catalytic activity">
    <reaction evidence="3">
        <text>2 GTP = 3',3'-c-di-GMP + 2 diphosphate</text>
        <dbReference type="Rhea" id="RHEA:24898"/>
        <dbReference type="ChEBI" id="CHEBI:33019"/>
        <dbReference type="ChEBI" id="CHEBI:37565"/>
        <dbReference type="ChEBI" id="CHEBI:58805"/>
        <dbReference type="EC" id="2.7.7.65"/>
    </reaction>
</comment>
<feature type="domain" description="GGDEF" evidence="5">
    <location>
        <begin position="264"/>
        <end position="401"/>
    </location>
</feature>
<evidence type="ECO:0000313" key="7">
    <source>
        <dbReference type="Proteomes" id="UP000477680"/>
    </source>
</evidence>
<dbReference type="FunFam" id="3.30.70.270:FF:000001">
    <property type="entry name" value="Diguanylate cyclase domain protein"/>
    <property type="match status" value="1"/>
</dbReference>
<dbReference type="EC" id="2.7.7.65" evidence="2"/>
<dbReference type="SMART" id="SM00267">
    <property type="entry name" value="GGDEF"/>
    <property type="match status" value="1"/>
</dbReference>
<organism evidence="6 7">
    <name type="scientific">Kineobactrum salinum</name>
    <dbReference type="NCBI Taxonomy" id="2708301"/>
    <lineage>
        <taxon>Bacteria</taxon>
        <taxon>Pseudomonadati</taxon>
        <taxon>Pseudomonadota</taxon>
        <taxon>Gammaproteobacteria</taxon>
        <taxon>Cellvibrionales</taxon>
        <taxon>Halieaceae</taxon>
        <taxon>Kineobactrum</taxon>
    </lineage>
</organism>
<dbReference type="GO" id="GO:1902201">
    <property type="term" value="P:negative regulation of bacterial-type flagellum-dependent cell motility"/>
    <property type="evidence" value="ECO:0007669"/>
    <property type="project" value="TreeGrafter"/>
</dbReference>
<proteinExistence type="predicted"/>
<dbReference type="EMBL" id="CP048711">
    <property type="protein sequence ID" value="QIB66168.1"/>
    <property type="molecule type" value="Genomic_DNA"/>
</dbReference>
<dbReference type="Pfam" id="PF00990">
    <property type="entry name" value="GGDEF"/>
    <property type="match status" value="1"/>
</dbReference>
<accession>A0A6C0U2L2</accession>
<gene>
    <name evidence="6" type="ORF">G3T16_12845</name>
</gene>
<dbReference type="AlphaFoldDB" id="A0A6C0U2L2"/>
<dbReference type="Proteomes" id="UP000477680">
    <property type="component" value="Chromosome"/>
</dbReference>
<dbReference type="KEGG" id="kim:G3T16_12845"/>
<feature type="transmembrane region" description="Helical" evidence="4">
    <location>
        <begin position="141"/>
        <end position="162"/>
    </location>
</feature>
<dbReference type="PANTHER" id="PTHR45138:SF9">
    <property type="entry name" value="DIGUANYLATE CYCLASE DGCM-RELATED"/>
    <property type="match status" value="1"/>
</dbReference>
<dbReference type="InterPro" id="IPR029787">
    <property type="entry name" value="Nucleotide_cyclase"/>
</dbReference>
<dbReference type="PROSITE" id="PS50887">
    <property type="entry name" value="GGDEF"/>
    <property type="match status" value="1"/>
</dbReference>
<dbReference type="SUPFAM" id="SSF55073">
    <property type="entry name" value="Nucleotide cyclase"/>
    <property type="match status" value="1"/>
</dbReference>
<dbReference type="GO" id="GO:0052621">
    <property type="term" value="F:diguanylate cyclase activity"/>
    <property type="evidence" value="ECO:0007669"/>
    <property type="project" value="UniProtKB-EC"/>
</dbReference>
<evidence type="ECO:0000259" key="5">
    <source>
        <dbReference type="PROSITE" id="PS50887"/>
    </source>
</evidence>
<feature type="transmembrane region" description="Helical" evidence="4">
    <location>
        <begin position="168"/>
        <end position="185"/>
    </location>
</feature>
<dbReference type="CDD" id="cd01949">
    <property type="entry name" value="GGDEF"/>
    <property type="match status" value="1"/>
</dbReference>
<comment type="cofactor">
    <cofactor evidence="1">
        <name>Mg(2+)</name>
        <dbReference type="ChEBI" id="CHEBI:18420"/>
    </cofactor>
</comment>
<evidence type="ECO:0000256" key="1">
    <source>
        <dbReference type="ARBA" id="ARBA00001946"/>
    </source>
</evidence>
<dbReference type="RefSeq" id="WP_163495603.1">
    <property type="nucleotide sequence ID" value="NZ_CP048711.1"/>
</dbReference>
<keyword evidence="4" id="KW-1133">Transmembrane helix</keyword>